<reference evidence="2" key="1">
    <citation type="submission" date="2020-08" db="EMBL/GenBank/DDBJ databases">
        <title>Multicomponent nature underlies the extraordinary mechanical properties of spider dragline silk.</title>
        <authorList>
            <person name="Kono N."/>
            <person name="Nakamura H."/>
            <person name="Mori M."/>
            <person name="Yoshida Y."/>
            <person name="Ohtoshi R."/>
            <person name="Malay A.D."/>
            <person name="Moran D.A.P."/>
            <person name="Tomita M."/>
            <person name="Numata K."/>
            <person name="Arakawa K."/>
        </authorList>
    </citation>
    <scope>NUCLEOTIDE SEQUENCE</scope>
</reference>
<dbReference type="OrthoDB" id="7367179at2759"/>
<name>A0A8X6YQI6_9ARAC</name>
<gene>
    <name evidence="2" type="ORF">TNIN_176171</name>
</gene>
<dbReference type="AlphaFoldDB" id="A0A8X6YQI6"/>
<protein>
    <submittedName>
        <fullName evidence="2">Uncharacterized protein</fullName>
    </submittedName>
</protein>
<keyword evidence="3" id="KW-1185">Reference proteome</keyword>
<dbReference type="Proteomes" id="UP000886998">
    <property type="component" value="Unassembled WGS sequence"/>
</dbReference>
<evidence type="ECO:0000313" key="2">
    <source>
        <dbReference type="EMBL" id="GFY77336.1"/>
    </source>
</evidence>
<accession>A0A8X6YQI6</accession>
<organism evidence="2 3">
    <name type="scientific">Trichonephila inaurata madagascariensis</name>
    <dbReference type="NCBI Taxonomy" id="2747483"/>
    <lineage>
        <taxon>Eukaryota</taxon>
        <taxon>Metazoa</taxon>
        <taxon>Ecdysozoa</taxon>
        <taxon>Arthropoda</taxon>
        <taxon>Chelicerata</taxon>
        <taxon>Arachnida</taxon>
        <taxon>Araneae</taxon>
        <taxon>Araneomorphae</taxon>
        <taxon>Entelegynae</taxon>
        <taxon>Araneoidea</taxon>
        <taxon>Nephilidae</taxon>
        <taxon>Trichonephila</taxon>
        <taxon>Trichonephila inaurata</taxon>
    </lineage>
</organism>
<feature type="region of interest" description="Disordered" evidence="1">
    <location>
        <begin position="1"/>
        <end position="25"/>
    </location>
</feature>
<dbReference type="EMBL" id="BMAV01022422">
    <property type="protein sequence ID" value="GFY77336.1"/>
    <property type="molecule type" value="Genomic_DNA"/>
</dbReference>
<feature type="compositionally biased region" description="Basic and acidic residues" evidence="1">
    <location>
        <begin position="1"/>
        <end position="14"/>
    </location>
</feature>
<sequence>MQHRRNFQEKERSQENSFASLSTLESKGHPCGILIARDWNNYAATPPPLPVTPTVAMDWSANNNKKQRGKGKPYFGKKKMDGKWSFVEPKSERKIKDRCNCKLSLKDNAKLQCEKLPDEER</sequence>
<comment type="caution">
    <text evidence="2">The sequence shown here is derived from an EMBL/GenBank/DDBJ whole genome shotgun (WGS) entry which is preliminary data.</text>
</comment>
<proteinExistence type="predicted"/>
<evidence type="ECO:0000313" key="3">
    <source>
        <dbReference type="Proteomes" id="UP000886998"/>
    </source>
</evidence>
<evidence type="ECO:0000256" key="1">
    <source>
        <dbReference type="SAM" id="MobiDB-lite"/>
    </source>
</evidence>
<feature type="compositionally biased region" description="Polar residues" evidence="1">
    <location>
        <begin position="15"/>
        <end position="25"/>
    </location>
</feature>